<proteinExistence type="predicted"/>
<dbReference type="AlphaFoldDB" id="A0A1A8DVG8"/>
<name>A0A1A8DVG8_NOTKA</name>
<sequence length="108" mass="11789">RRLALCVHSATQTCPEPLRSVTWDTERTRAQSAGQHSSLTGQKTRRDLHLGIVIHPSRRCIRKTQVEAAPGAKRIECREAANGQTPCSLGGEMGVALPGTLWNCSPFN</sequence>
<feature type="non-terminal residue" evidence="1">
    <location>
        <position position="1"/>
    </location>
</feature>
<accession>A0A1A8DVG8</accession>
<reference evidence="1" key="1">
    <citation type="submission" date="2016-05" db="EMBL/GenBank/DDBJ databases">
        <authorList>
            <person name="Lavstsen T."/>
            <person name="Jespersen J.S."/>
        </authorList>
    </citation>
    <scope>NUCLEOTIDE SEQUENCE</scope>
    <source>
        <tissue evidence="1">Brain</tissue>
    </source>
</reference>
<evidence type="ECO:0000313" key="1">
    <source>
        <dbReference type="EMBL" id="SBQ37922.1"/>
    </source>
</evidence>
<organism evidence="1">
    <name type="scientific">Nothobranchius kadleci</name>
    <name type="common">African annual killifish</name>
    <dbReference type="NCBI Taxonomy" id="1051664"/>
    <lineage>
        <taxon>Eukaryota</taxon>
        <taxon>Metazoa</taxon>
        <taxon>Chordata</taxon>
        <taxon>Craniata</taxon>
        <taxon>Vertebrata</taxon>
        <taxon>Euteleostomi</taxon>
        <taxon>Actinopterygii</taxon>
        <taxon>Neopterygii</taxon>
        <taxon>Teleostei</taxon>
        <taxon>Neoteleostei</taxon>
        <taxon>Acanthomorphata</taxon>
        <taxon>Ovalentaria</taxon>
        <taxon>Atherinomorphae</taxon>
        <taxon>Cyprinodontiformes</taxon>
        <taxon>Nothobranchiidae</taxon>
        <taxon>Nothobranchius</taxon>
    </lineage>
</organism>
<reference evidence="1" key="2">
    <citation type="submission" date="2016-06" db="EMBL/GenBank/DDBJ databases">
        <title>The genome of a short-lived fish provides insights into sex chromosome evolution and the genetic control of aging.</title>
        <authorList>
            <person name="Reichwald K."/>
            <person name="Felder M."/>
            <person name="Petzold A."/>
            <person name="Koch P."/>
            <person name="Groth M."/>
            <person name="Platzer M."/>
        </authorList>
    </citation>
    <scope>NUCLEOTIDE SEQUENCE</scope>
    <source>
        <tissue evidence="1">Brain</tissue>
    </source>
</reference>
<protein>
    <submittedName>
        <fullName evidence="1">Insulin-like growth factor 1</fullName>
    </submittedName>
</protein>
<dbReference type="EMBL" id="HAEA01009442">
    <property type="protein sequence ID" value="SBQ37922.1"/>
    <property type="molecule type" value="Transcribed_RNA"/>
</dbReference>
<gene>
    <name evidence="1" type="primary">IGF1</name>
</gene>